<feature type="region of interest" description="Disordered" evidence="1">
    <location>
        <begin position="124"/>
        <end position="157"/>
    </location>
</feature>
<evidence type="ECO:0000259" key="2">
    <source>
        <dbReference type="Pfam" id="PF04937"/>
    </source>
</evidence>
<organism evidence="3 4">
    <name type="scientific">Acer yangbiense</name>
    <dbReference type="NCBI Taxonomy" id="1000413"/>
    <lineage>
        <taxon>Eukaryota</taxon>
        <taxon>Viridiplantae</taxon>
        <taxon>Streptophyta</taxon>
        <taxon>Embryophyta</taxon>
        <taxon>Tracheophyta</taxon>
        <taxon>Spermatophyta</taxon>
        <taxon>Magnoliopsida</taxon>
        <taxon>eudicotyledons</taxon>
        <taxon>Gunneridae</taxon>
        <taxon>Pentapetalae</taxon>
        <taxon>rosids</taxon>
        <taxon>malvids</taxon>
        <taxon>Sapindales</taxon>
        <taxon>Sapindaceae</taxon>
        <taxon>Hippocastanoideae</taxon>
        <taxon>Acereae</taxon>
        <taxon>Acer</taxon>
    </lineage>
</organism>
<evidence type="ECO:0000256" key="1">
    <source>
        <dbReference type="SAM" id="MobiDB-lite"/>
    </source>
</evidence>
<feature type="domain" description="DUF659" evidence="2">
    <location>
        <begin position="46"/>
        <end position="119"/>
    </location>
</feature>
<proteinExistence type="predicted"/>
<comment type="caution">
    <text evidence="3">The sequence shown here is derived from an EMBL/GenBank/DDBJ whole genome shotgun (WGS) entry which is preliminary data.</text>
</comment>
<protein>
    <recommendedName>
        <fullName evidence="2">DUF659 domain-containing protein</fullName>
    </recommendedName>
</protein>
<dbReference type="Pfam" id="PF04937">
    <property type="entry name" value="DUF659"/>
    <property type="match status" value="1"/>
</dbReference>
<sequence length="157" mass="18170">MDKFASKIDPEALMGASKYLRQLNINEILFKERTHYVHRYMARVCTTFLSSKESSDEAYNGGYVLKCFEQVEPQNVVQVVIDNVSNNIAAENMLKEKMPNIFWSTCATHTINLMFEATGADEMTQPRRSARFPRGLEEDFESEDEPMEEDNFEFESD</sequence>
<dbReference type="EMBL" id="VAHF01000001">
    <property type="protein sequence ID" value="TXG73492.1"/>
    <property type="molecule type" value="Genomic_DNA"/>
</dbReference>
<accession>A0A5C7IY14</accession>
<reference evidence="4" key="1">
    <citation type="journal article" date="2019" name="Gigascience">
        <title>De novo genome assembly of the endangered Acer yangbiense, a plant species with extremely small populations endemic to Yunnan Province, China.</title>
        <authorList>
            <person name="Yang J."/>
            <person name="Wariss H.M."/>
            <person name="Tao L."/>
            <person name="Zhang R."/>
            <person name="Yun Q."/>
            <person name="Hollingsworth P."/>
            <person name="Dao Z."/>
            <person name="Luo G."/>
            <person name="Guo H."/>
            <person name="Ma Y."/>
            <person name="Sun W."/>
        </authorList>
    </citation>
    <scope>NUCLEOTIDE SEQUENCE [LARGE SCALE GENOMIC DNA]</scope>
    <source>
        <strain evidence="4">cv. Malutang</strain>
    </source>
</reference>
<dbReference type="Proteomes" id="UP000323000">
    <property type="component" value="Chromosome 1"/>
</dbReference>
<evidence type="ECO:0000313" key="3">
    <source>
        <dbReference type="EMBL" id="TXG73492.1"/>
    </source>
</evidence>
<dbReference type="InterPro" id="IPR007021">
    <property type="entry name" value="DUF659"/>
</dbReference>
<evidence type="ECO:0000313" key="4">
    <source>
        <dbReference type="Proteomes" id="UP000323000"/>
    </source>
</evidence>
<feature type="compositionally biased region" description="Acidic residues" evidence="1">
    <location>
        <begin position="138"/>
        <end position="157"/>
    </location>
</feature>
<name>A0A5C7IY14_9ROSI</name>
<keyword evidence="4" id="KW-1185">Reference proteome</keyword>
<gene>
    <name evidence="3" type="ORF">EZV62_002071</name>
</gene>
<dbReference type="AlphaFoldDB" id="A0A5C7IY14"/>